<organism evidence="3 4">
    <name type="scientific">Cannabis sativa</name>
    <name type="common">Hemp</name>
    <name type="synonym">Marijuana</name>
    <dbReference type="NCBI Taxonomy" id="3483"/>
    <lineage>
        <taxon>Eukaryota</taxon>
        <taxon>Viridiplantae</taxon>
        <taxon>Streptophyta</taxon>
        <taxon>Embryophyta</taxon>
        <taxon>Tracheophyta</taxon>
        <taxon>Spermatophyta</taxon>
        <taxon>Magnoliopsida</taxon>
        <taxon>eudicotyledons</taxon>
        <taxon>Gunneridae</taxon>
        <taxon>Pentapetalae</taxon>
        <taxon>rosids</taxon>
        <taxon>fabids</taxon>
        <taxon>Rosales</taxon>
        <taxon>Cannabaceae</taxon>
        <taxon>Cannabis</taxon>
    </lineage>
</organism>
<evidence type="ECO:0000256" key="1">
    <source>
        <dbReference type="SAM" id="MobiDB-lite"/>
    </source>
</evidence>
<dbReference type="InterPro" id="IPR025836">
    <property type="entry name" value="Zn_knuckle_CX2CX4HX4C"/>
</dbReference>
<name>A0A803Q8D9_CANSA</name>
<accession>A0A803Q8D9</accession>
<dbReference type="EnsemblPlants" id="evm.model.08.1345">
    <property type="protein sequence ID" value="cds.evm.model.08.1345"/>
    <property type="gene ID" value="evm.TU.08.1345"/>
</dbReference>
<evidence type="ECO:0000313" key="3">
    <source>
        <dbReference type="EnsemblPlants" id="cds.evm.model.08.1345"/>
    </source>
</evidence>
<feature type="region of interest" description="Disordered" evidence="1">
    <location>
        <begin position="509"/>
        <end position="530"/>
    </location>
</feature>
<dbReference type="PANTHER" id="PTHR31286">
    <property type="entry name" value="GLYCINE-RICH CELL WALL STRUCTURAL PROTEIN 1.8-LIKE"/>
    <property type="match status" value="1"/>
</dbReference>
<dbReference type="InterPro" id="IPR040256">
    <property type="entry name" value="At4g02000-like"/>
</dbReference>
<dbReference type="OMA" id="HRVPHEN"/>
<protein>
    <recommendedName>
        <fullName evidence="2">Zinc knuckle CX2CX4HX4C domain-containing protein</fullName>
    </recommendedName>
</protein>
<dbReference type="Proteomes" id="UP000596661">
    <property type="component" value="Chromosome 8"/>
</dbReference>
<reference evidence="3" key="2">
    <citation type="submission" date="2021-03" db="UniProtKB">
        <authorList>
            <consortium name="EnsemblPlants"/>
        </authorList>
    </citation>
    <scope>IDENTIFICATION</scope>
</reference>
<feature type="domain" description="Zinc knuckle CX2CX4HX4C" evidence="2">
    <location>
        <begin position="174"/>
        <end position="221"/>
    </location>
</feature>
<reference evidence="3" key="1">
    <citation type="submission" date="2018-11" db="EMBL/GenBank/DDBJ databases">
        <authorList>
            <person name="Grassa J C."/>
        </authorList>
    </citation>
    <scope>NUCLEOTIDE SEQUENCE [LARGE SCALE GENOMIC DNA]</scope>
</reference>
<dbReference type="AlphaFoldDB" id="A0A803Q8D9"/>
<evidence type="ECO:0000259" key="2">
    <source>
        <dbReference type="Pfam" id="PF14392"/>
    </source>
</evidence>
<proteinExistence type="predicted"/>
<dbReference type="Pfam" id="PF14392">
    <property type="entry name" value="zf-CCHC_4"/>
    <property type="match status" value="1"/>
</dbReference>
<dbReference type="EMBL" id="UZAU01000709">
    <property type="status" value="NOT_ANNOTATED_CDS"/>
    <property type="molecule type" value="Genomic_DNA"/>
</dbReference>
<sequence>MDPYTNKMKEPMTLTEEEESVFDFSGLALVDNQNTADHVLYAKVLTNKKVWLTTFRNQMAQHWNGRFPVTITESSEMFSLSFGCAGDKTRVLLREPFHFQNHHIILYSPQPGESVHCDSLVFTPFWVQIYRLPFLSKTKDLAKALANIIGEYVDVYEDSLNEGWGPYLRVRVKIDITKPLLRGRMITLQQAREKFWVEFRYERLPEYCMECGRLGHPFDKCVTYLEKIDNGIEPDLEYRPTMKGSSLPLSNYDRYRTDFSKGNAWPLLTRLAKNSFISAIPNLKNRELPHPTPLIIGESSIATDLSPVVTTSPISVPAEILTQRNIVIGMQHIGAGSGLGMSLPAALTSTPATTLAPVTTLTPATVSNVKNNTNLPLPSATNLSMPRSSQSELVTDLSGVFTPFAVINKAPNTYATYPPQGPTFPAASTFQIHTPLPSSHSHIPMPIVTPYATQRTGKENLSPNRFSKRLSDGPNLRQTLKRCRGSPSAVFVSPLSGEIEPHLDVSIDEMDSLGDHDSNAESDIQLRHQP</sequence>
<dbReference type="Gramene" id="evm.model.08.1345">
    <property type="protein sequence ID" value="cds.evm.model.08.1345"/>
    <property type="gene ID" value="evm.TU.08.1345"/>
</dbReference>
<dbReference type="PANTHER" id="PTHR31286:SF167">
    <property type="entry name" value="OS09G0268800 PROTEIN"/>
    <property type="match status" value="1"/>
</dbReference>
<evidence type="ECO:0000313" key="4">
    <source>
        <dbReference type="Proteomes" id="UP000596661"/>
    </source>
</evidence>
<keyword evidence="4" id="KW-1185">Reference proteome</keyword>